<sequence length="70" mass="7883">MRDKSSINIQEKLNLIKQVGEEITTEEELKTLLSSNKPLTAYDGFEPSGRIHIAQGLLRTIMNPHEKCSS</sequence>
<evidence type="ECO:0000256" key="2">
    <source>
        <dbReference type="ARBA" id="ARBA00033323"/>
    </source>
</evidence>
<gene>
    <name evidence="4" type="ORF">A2982_02220</name>
</gene>
<dbReference type="GO" id="GO:0005737">
    <property type="term" value="C:cytoplasm"/>
    <property type="evidence" value="ECO:0007669"/>
    <property type="project" value="TreeGrafter"/>
</dbReference>
<comment type="catalytic activity">
    <reaction evidence="3">
        <text>tRNA(Tyr) + L-tyrosine + ATP = L-tyrosyl-tRNA(Tyr) + AMP + diphosphate + H(+)</text>
        <dbReference type="Rhea" id="RHEA:10220"/>
        <dbReference type="Rhea" id="RHEA-COMP:9706"/>
        <dbReference type="Rhea" id="RHEA-COMP:9707"/>
        <dbReference type="ChEBI" id="CHEBI:15378"/>
        <dbReference type="ChEBI" id="CHEBI:30616"/>
        <dbReference type="ChEBI" id="CHEBI:33019"/>
        <dbReference type="ChEBI" id="CHEBI:58315"/>
        <dbReference type="ChEBI" id="CHEBI:78442"/>
        <dbReference type="ChEBI" id="CHEBI:78536"/>
        <dbReference type="ChEBI" id="CHEBI:456215"/>
        <dbReference type="EC" id="6.1.1.1"/>
    </reaction>
</comment>
<dbReference type="EMBL" id="MEVH01000010">
    <property type="protein sequence ID" value="OGC51905.1"/>
    <property type="molecule type" value="Genomic_DNA"/>
</dbReference>
<dbReference type="InterPro" id="IPR050489">
    <property type="entry name" value="Tyr-tRNA_synthase"/>
</dbReference>
<name>A0A1F4V3Z8_UNCKA</name>
<dbReference type="GO" id="GO:0004831">
    <property type="term" value="F:tyrosine-tRNA ligase activity"/>
    <property type="evidence" value="ECO:0007669"/>
    <property type="project" value="UniProtKB-EC"/>
</dbReference>
<dbReference type="InterPro" id="IPR014729">
    <property type="entry name" value="Rossmann-like_a/b/a_fold"/>
</dbReference>
<evidence type="ECO:0000313" key="4">
    <source>
        <dbReference type="EMBL" id="OGC51905.1"/>
    </source>
</evidence>
<dbReference type="AlphaFoldDB" id="A0A1F4V3Z8"/>
<dbReference type="Gene3D" id="3.40.50.620">
    <property type="entry name" value="HUPs"/>
    <property type="match status" value="1"/>
</dbReference>
<organism evidence="4 5">
    <name type="scientific">candidate division WWE3 bacterium RIFCSPLOWO2_01_FULL_39_13</name>
    <dbReference type="NCBI Taxonomy" id="1802624"/>
    <lineage>
        <taxon>Bacteria</taxon>
        <taxon>Katanobacteria</taxon>
    </lineage>
</organism>
<dbReference type="EC" id="6.1.1.1" evidence="1"/>
<comment type="caution">
    <text evidence="4">The sequence shown here is derived from an EMBL/GenBank/DDBJ whole genome shotgun (WGS) entry which is preliminary data.</text>
</comment>
<accession>A0A1F4V3Z8</accession>
<evidence type="ECO:0000256" key="1">
    <source>
        <dbReference type="ARBA" id="ARBA00013160"/>
    </source>
</evidence>
<dbReference type="PANTHER" id="PTHR46264">
    <property type="entry name" value="TYROSINE-TRNA LIGASE"/>
    <property type="match status" value="1"/>
</dbReference>
<dbReference type="PANTHER" id="PTHR46264:SF4">
    <property type="entry name" value="TYROSINE--TRNA LIGASE, CYTOPLASMIC"/>
    <property type="match status" value="1"/>
</dbReference>
<dbReference type="Proteomes" id="UP000178771">
    <property type="component" value="Unassembled WGS sequence"/>
</dbReference>
<evidence type="ECO:0000256" key="3">
    <source>
        <dbReference type="ARBA" id="ARBA00048248"/>
    </source>
</evidence>
<evidence type="ECO:0000313" key="5">
    <source>
        <dbReference type="Proteomes" id="UP000178771"/>
    </source>
</evidence>
<dbReference type="STRING" id="1802624.A2982_02220"/>
<proteinExistence type="predicted"/>
<dbReference type="GO" id="GO:0006437">
    <property type="term" value="P:tyrosyl-tRNA aminoacylation"/>
    <property type="evidence" value="ECO:0007669"/>
    <property type="project" value="TreeGrafter"/>
</dbReference>
<reference evidence="4 5" key="1">
    <citation type="journal article" date="2016" name="Nat. Commun.">
        <title>Thousands of microbial genomes shed light on interconnected biogeochemical processes in an aquifer system.</title>
        <authorList>
            <person name="Anantharaman K."/>
            <person name="Brown C.T."/>
            <person name="Hug L.A."/>
            <person name="Sharon I."/>
            <person name="Castelle C.J."/>
            <person name="Probst A.J."/>
            <person name="Thomas B.C."/>
            <person name="Singh A."/>
            <person name="Wilkins M.J."/>
            <person name="Karaoz U."/>
            <person name="Brodie E.L."/>
            <person name="Williams K.H."/>
            <person name="Hubbard S.S."/>
            <person name="Banfield J.F."/>
        </authorList>
    </citation>
    <scope>NUCLEOTIDE SEQUENCE [LARGE SCALE GENOMIC DNA]</scope>
</reference>
<dbReference type="SUPFAM" id="SSF52374">
    <property type="entry name" value="Nucleotidylyl transferase"/>
    <property type="match status" value="1"/>
</dbReference>
<protein>
    <recommendedName>
        <fullName evidence="1">tyrosine--tRNA ligase</fullName>
        <ecNumber evidence="1">6.1.1.1</ecNumber>
    </recommendedName>
    <alternativeName>
        <fullName evidence="2">Tyrosyl-tRNA synthetase</fullName>
    </alternativeName>
</protein>